<dbReference type="GeneID" id="92077640"/>
<dbReference type="PANTHER" id="PTHR47942">
    <property type="entry name" value="TETRATRICOPEPTIDE REPEAT (TPR)-LIKE SUPERFAMILY PROTEIN-RELATED"/>
    <property type="match status" value="1"/>
</dbReference>
<dbReference type="EMBL" id="JAQQWE010000005">
    <property type="protein sequence ID" value="KAK7952628.1"/>
    <property type="molecule type" value="Genomic_DNA"/>
</dbReference>
<sequence length="722" mass="80860">MFTCRACTRRLLTAVVDHALAAEPTSNALQRSIISTTSTQQQTRSFAAATTAVEPTKQQDGEEEDKPVMSKKDTKALEWSVNKQLEYLSDPFHIANQVRAILDKNRFEEAKLMVLKASKGKNIAVSWNHLIDYEMRRQKLHSGIKLFNEMKKRAQMPTAQTYTIIFRGCALSDHKKLAVAEAVKLYNNMLKSDRIKPNTQHYNSLLQVCARAGDIDTMFTIVQSSNDGVRAPDAFTYTTILNALRAKLEVGPRKPPQQRQKDSAAGSSEKERELSKATSQTIQRAKAIWEEVIAKWRSASLVIDEQLVCAMARILLLGSSADNKAVLELIEQTMGIPRDEEALTKMVREAHLAPPEVDVLQRPSNRMALQQRRPAAGSHAAKPGVPTSAKPGNNTLSAVLAALQQTTKTSLVPRYWDVFVRRFGVSPDANNWHQLLRSLRSGHNSSKMAEYLWIMPRAFMTAPTFRIAMNACLRDNLNQHAFHNGSQVFEVMITSLRAPDAHVMRIYLQLAHAVKRPFEDMAKKDPAAAKLAFGKQLVTALENLWEPYKMATKQFAFGGLTPRTPPQSPPLAPPRAAAAAAAAAFADPASTSSSVPAVVTTKSDIGREMWKLHATARGEIAALARKMIAACDRLIFGDLATADTIAKLKPRRNQINAFVVKYFEDREKYEPAWSFKRMQEEKKKEEMEDEDEDDHEFLEGTPRRPQQEVDPWARMSRVVHVK</sequence>
<dbReference type="InterPro" id="IPR002885">
    <property type="entry name" value="PPR_rpt"/>
</dbReference>
<dbReference type="InterPro" id="IPR051222">
    <property type="entry name" value="PPR/CCM1_RNA-binding"/>
</dbReference>
<dbReference type="PANTHER" id="PTHR47942:SF105">
    <property type="entry name" value="ATPASE EXPRESSION PROTEIN 3"/>
    <property type="match status" value="1"/>
</dbReference>
<keyword evidence="4" id="KW-1185">Reference proteome</keyword>
<accession>A0ABR1QF70</accession>
<proteinExistence type="predicted"/>
<feature type="region of interest" description="Disordered" evidence="2">
    <location>
        <begin position="48"/>
        <end position="71"/>
    </location>
</feature>
<gene>
    <name evidence="3" type="ORF">PG986_008356</name>
</gene>
<feature type="region of interest" description="Disordered" evidence="2">
    <location>
        <begin position="678"/>
        <end position="722"/>
    </location>
</feature>
<dbReference type="Proteomes" id="UP001391051">
    <property type="component" value="Unassembled WGS sequence"/>
</dbReference>
<dbReference type="Gene3D" id="1.25.40.10">
    <property type="entry name" value="Tetratricopeptide repeat domain"/>
    <property type="match status" value="1"/>
</dbReference>
<keyword evidence="1" id="KW-0677">Repeat</keyword>
<protein>
    <submittedName>
        <fullName evidence="3">Pentatricopeptide repeat protein</fullName>
    </submittedName>
</protein>
<dbReference type="InterPro" id="IPR011990">
    <property type="entry name" value="TPR-like_helical_dom_sf"/>
</dbReference>
<feature type="compositionally biased region" description="Acidic residues" evidence="2">
    <location>
        <begin position="687"/>
        <end position="696"/>
    </location>
</feature>
<dbReference type="RefSeq" id="XP_066700690.1">
    <property type="nucleotide sequence ID" value="XM_066844578.1"/>
</dbReference>
<feature type="region of interest" description="Disordered" evidence="2">
    <location>
        <begin position="249"/>
        <end position="278"/>
    </location>
</feature>
<evidence type="ECO:0000256" key="1">
    <source>
        <dbReference type="ARBA" id="ARBA00022737"/>
    </source>
</evidence>
<dbReference type="Pfam" id="PF13041">
    <property type="entry name" value="PPR_2"/>
    <property type="match status" value="1"/>
</dbReference>
<evidence type="ECO:0000313" key="3">
    <source>
        <dbReference type="EMBL" id="KAK7952628.1"/>
    </source>
</evidence>
<organism evidence="3 4">
    <name type="scientific">Apiospora aurea</name>
    <dbReference type="NCBI Taxonomy" id="335848"/>
    <lineage>
        <taxon>Eukaryota</taxon>
        <taxon>Fungi</taxon>
        <taxon>Dikarya</taxon>
        <taxon>Ascomycota</taxon>
        <taxon>Pezizomycotina</taxon>
        <taxon>Sordariomycetes</taxon>
        <taxon>Xylariomycetidae</taxon>
        <taxon>Amphisphaeriales</taxon>
        <taxon>Apiosporaceae</taxon>
        <taxon>Apiospora</taxon>
    </lineage>
</organism>
<name>A0ABR1QF70_9PEZI</name>
<dbReference type="Pfam" id="PF13812">
    <property type="entry name" value="PPR_3"/>
    <property type="match status" value="1"/>
</dbReference>
<reference evidence="3 4" key="1">
    <citation type="submission" date="2023-01" db="EMBL/GenBank/DDBJ databases">
        <title>Analysis of 21 Apiospora genomes using comparative genomics revels a genus with tremendous synthesis potential of carbohydrate active enzymes and secondary metabolites.</title>
        <authorList>
            <person name="Sorensen T."/>
        </authorList>
    </citation>
    <scope>NUCLEOTIDE SEQUENCE [LARGE SCALE GENOMIC DNA]</scope>
    <source>
        <strain evidence="3 4">CBS 24483</strain>
    </source>
</reference>
<feature type="compositionally biased region" description="Basic and acidic residues" evidence="2">
    <location>
        <begin position="697"/>
        <end position="707"/>
    </location>
</feature>
<evidence type="ECO:0000313" key="4">
    <source>
        <dbReference type="Proteomes" id="UP001391051"/>
    </source>
</evidence>
<evidence type="ECO:0000256" key="2">
    <source>
        <dbReference type="SAM" id="MobiDB-lite"/>
    </source>
</evidence>
<comment type="caution">
    <text evidence="3">The sequence shown here is derived from an EMBL/GenBank/DDBJ whole genome shotgun (WGS) entry which is preliminary data.</text>
</comment>
<feature type="region of interest" description="Disordered" evidence="2">
    <location>
        <begin position="369"/>
        <end position="391"/>
    </location>
</feature>